<evidence type="ECO:0000313" key="2">
    <source>
        <dbReference type="EMBL" id="JAH14422.1"/>
    </source>
</evidence>
<dbReference type="EMBL" id="GBXM01094155">
    <property type="protein sequence ID" value="JAH14422.1"/>
    <property type="molecule type" value="Transcribed_RNA"/>
</dbReference>
<feature type="region of interest" description="Disordered" evidence="1">
    <location>
        <begin position="1"/>
        <end position="21"/>
    </location>
</feature>
<accession>A0A0E9QD41</accession>
<reference evidence="2" key="1">
    <citation type="submission" date="2014-11" db="EMBL/GenBank/DDBJ databases">
        <authorList>
            <person name="Amaro Gonzalez C."/>
        </authorList>
    </citation>
    <scope>NUCLEOTIDE SEQUENCE</scope>
</reference>
<feature type="compositionally biased region" description="Basic and acidic residues" evidence="1">
    <location>
        <begin position="1"/>
        <end position="15"/>
    </location>
</feature>
<sequence>MGHAAARDLISKDSNIRFGAN</sequence>
<protein>
    <submittedName>
        <fullName evidence="2">Uncharacterized protein</fullName>
    </submittedName>
</protein>
<organism evidence="2">
    <name type="scientific">Anguilla anguilla</name>
    <name type="common">European freshwater eel</name>
    <name type="synonym">Muraena anguilla</name>
    <dbReference type="NCBI Taxonomy" id="7936"/>
    <lineage>
        <taxon>Eukaryota</taxon>
        <taxon>Metazoa</taxon>
        <taxon>Chordata</taxon>
        <taxon>Craniata</taxon>
        <taxon>Vertebrata</taxon>
        <taxon>Euteleostomi</taxon>
        <taxon>Actinopterygii</taxon>
        <taxon>Neopterygii</taxon>
        <taxon>Teleostei</taxon>
        <taxon>Anguilliformes</taxon>
        <taxon>Anguillidae</taxon>
        <taxon>Anguilla</taxon>
    </lineage>
</organism>
<dbReference type="AlphaFoldDB" id="A0A0E9QD41"/>
<proteinExistence type="predicted"/>
<evidence type="ECO:0000256" key="1">
    <source>
        <dbReference type="SAM" id="MobiDB-lite"/>
    </source>
</evidence>
<reference evidence="2" key="2">
    <citation type="journal article" date="2015" name="Fish Shellfish Immunol.">
        <title>Early steps in the European eel (Anguilla anguilla)-Vibrio vulnificus interaction in the gills: Role of the RtxA13 toxin.</title>
        <authorList>
            <person name="Callol A."/>
            <person name="Pajuelo D."/>
            <person name="Ebbesson L."/>
            <person name="Teles M."/>
            <person name="MacKenzie S."/>
            <person name="Amaro C."/>
        </authorList>
    </citation>
    <scope>NUCLEOTIDE SEQUENCE</scope>
</reference>
<name>A0A0E9QD41_ANGAN</name>